<keyword evidence="2" id="KW-0808">Transferase</keyword>
<name>A0A4Q4ZZ78_9BIFI</name>
<dbReference type="AlphaFoldDB" id="A0A4Q4ZZ78"/>
<reference evidence="2 3" key="1">
    <citation type="submission" date="2018-12" db="EMBL/GenBank/DDBJ databases">
        <title>Unveiling genomic diversity among members of the Bifidobacterium pseudolongum species, a widely distributed gut commensal of the animal kingdom.</title>
        <authorList>
            <person name="Lugli G.A."/>
            <person name="Duranti S."/>
            <person name="Albert K."/>
            <person name="Mancabelli L."/>
            <person name="Napoli S."/>
            <person name="Viappiani A."/>
            <person name="Anzalone R."/>
            <person name="Longhi G."/>
            <person name="Milani C."/>
            <person name="Turroni F."/>
            <person name="Alessandri G."/>
            <person name="Sela D.A."/>
            <person name="Van Sinderen D."/>
            <person name="Ventura M."/>
        </authorList>
    </citation>
    <scope>NUCLEOTIDE SEQUENCE [LARGE SCALE GENOMIC DNA]</scope>
    <source>
        <strain evidence="2 3">2093B</strain>
    </source>
</reference>
<proteinExistence type="predicted"/>
<dbReference type="RefSeq" id="WP_129897980.1">
    <property type="nucleotide sequence ID" value="NZ_RYUH01000014.1"/>
</dbReference>
<organism evidence="2 3">
    <name type="scientific">Bifidobacterium pseudolongum subsp. globosum</name>
    <dbReference type="NCBI Taxonomy" id="1690"/>
    <lineage>
        <taxon>Bacteria</taxon>
        <taxon>Bacillati</taxon>
        <taxon>Actinomycetota</taxon>
        <taxon>Actinomycetes</taxon>
        <taxon>Bifidobacteriales</taxon>
        <taxon>Bifidobacteriaceae</taxon>
        <taxon>Bifidobacterium</taxon>
    </lineage>
</organism>
<feature type="domain" description="Polysaccharide pyruvyl transferase" evidence="1">
    <location>
        <begin position="69"/>
        <end position="314"/>
    </location>
</feature>
<dbReference type="InterPro" id="IPR007345">
    <property type="entry name" value="Polysacch_pyruvyl_Trfase"/>
</dbReference>
<dbReference type="PANTHER" id="PTHR36836:SF1">
    <property type="entry name" value="COLANIC ACID BIOSYNTHESIS PROTEIN WCAK"/>
    <property type="match status" value="1"/>
</dbReference>
<dbReference type="EMBL" id="RYUH01000014">
    <property type="protein sequence ID" value="RYQ08946.1"/>
    <property type="molecule type" value="Genomic_DNA"/>
</dbReference>
<evidence type="ECO:0000259" key="1">
    <source>
        <dbReference type="Pfam" id="PF04230"/>
    </source>
</evidence>
<gene>
    <name evidence="2" type="ORF">PG2093B_1500</name>
</gene>
<evidence type="ECO:0000313" key="3">
    <source>
        <dbReference type="Proteomes" id="UP000292568"/>
    </source>
</evidence>
<evidence type="ECO:0000313" key="2">
    <source>
        <dbReference type="EMBL" id="RYQ08946.1"/>
    </source>
</evidence>
<sequence length="370" mass="42520">MHTEKAHTADILNSMGFKENMKEMFGAARIGRLNNLQAYLKGAEQHRNEFEAIGDQRLCVLVGMANYGNIGDLAISEAQLQFMRRNFDGAVLEIPTMHFWEYEKLLKEYLKPHDVLCLQGGGNMSDLYYWFEYERCSVMEVFPKTRTLVLPQTLAYTTPDSSLLRYSQRAYAQCSDLHLFARERVSEELMKKTYPHTDVRLVPDIVLSLDAADYADFTLPRRTLTTMLRKDEERKLTDADWSVIHEAASAMSLPLKETDTIIETMDITPQQRKVILRDMLNTFASSRVVITDRLHGMIFAAITGTPCVVLSNSNHKIQGVYEWIKDLPYIEFISDVHETQGALNRVISADTTYPLERIRKEFAPLKDCLR</sequence>
<comment type="caution">
    <text evidence="2">The sequence shown here is derived from an EMBL/GenBank/DDBJ whole genome shotgun (WGS) entry which is preliminary data.</text>
</comment>
<dbReference type="PANTHER" id="PTHR36836">
    <property type="entry name" value="COLANIC ACID BIOSYNTHESIS PROTEIN WCAK"/>
    <property type="match status" value="1"/>
</dbReference>
<dbReference type="GO" id="GO:0016740">
    <property type="term" value="F:transferase activity"/>
    <property type="evidence" value="ECO:0007669"/>
    <property type="project" value="UniProtKB-KW"/>
</dbReference>
<accession>A0A4Q4ZZ78</accession>
<protein>
    <submittedName>
        <fullName evidence="2">Polysaccharide pyruvyl transferase</fullName>
    </submittedName>
</protein>
<dbReference type="Pfam" id="PF04230">
    <property type="entry name" value="PS_pyruv_trans"/>
    <property type="match status" value="1"/>
</dbReference>
<dbReference type="Proteomes" id="UP000292568">
    <property type="component" value="Unassembled WGS sequence"/>
</dbReference>